<dbReference type="AlphaFoldDB" id="A0A9N8R5R1"/>
<dbReference type="Proteomes" id="UP000746612">
    <property type="component" value="Unassembled WGS sequence"/>
</dbReference>
<protein>
    <submittedName>
        <fullName evidence="1">Uncharacterized protein</fullName>
    </submittedName>
</protein>
<evidence type="ECO:0000313" key="1">
    <source>
        <dbReference type="EMBL" id="CAG1962591.1"/>
    </source>
</evidence>
<feature type="non-terminal residue" evidence="1">
    <location>
        <position position="88"/>
    </location>
</feature>
<name>A0A9N8R5R1_GIBZA</name>
<sequence length="88" mass="10090">IRIIVPVIDGTIVIAQDQGHWLTAAFTRGRESQGFTCRSAVHLWLYLEKFTQVSILSNDSENEKFSGPTEGKKKINARRVSRYQIVRR</sequence>
<gene>
    <name evidence="1" type="ORF">MDCFG202_LOCUS2909</name>
</gene>
<reference evidence="1" key="1">
    <citation type="submission" date="2021-03" db="EMBL/GenBank/DDBJ databases">
        <authorList>
            <person name="Alouane T."/>
            <person name="Langin T."/>
            <person name="Bonhomme L."/>
        </authorList>
    </citation>
    <scope>NUCLEOTIDE SEQUENCE</scope>
    <source>
        <strain evidence="1">MDC_Fg202</strain>
    </source>
</reference>
<dbReference type="EMBL" id="CAJPIJ010000004">
    <property type="protein sequence ID" value="CAG1962591.1"/>
    <property type="molecule type" value="Genomic_DNA"/>
</dbReference>
<accession>A0A9N8R5R1</accession>
<comment type="caution">
    <text evidence="1">The sequence shown here is derived from an EMBL/GenBank/DDBJ whole genome shotgun (WGS) entry which is preliminary data.</text>
</comment>
<evidence type="ECO:0000313" key="2">
    <source>
        <dbReference type="Proteomes" id="UP000746612"/>
    </source>
</evidence>
<organism evidence="1 2">
    <name type="scientific">Gibberella zeae</name>
    <name type="common">Wheat head blight fungus</name>
    <name type="synonym">Fusarium graminearum</name>
    <dbReference type="NCBI Taxonomy" id="5518"/>
    <lineage>
        <taxon>Eukaryota</taxon>
        <taxon>Fungi</taxon>
        <taxon>Dikarya</taxon>
        <taxon>Ascomycota</taxon>
        <taxon>Pezizomycotina</taxon>
        <taxon>Sordariomycetes</taxon>
        <taxon>Hypocreomycetidae</taxon>
        <taxon>Hypocreales</taxon>
        <taxon>Nectriaceae</taxon>
        <taxon>Fusarium</taxon>
    </lineage>
</organism>
<proteinExistence type="predicted"/>